<name>A0A222E0I4_9RHOB</name>
<evidence type="ECO:0000256" key="1">
    <source>
        <dbReference type="SAM" id="SignalP"/>
    </source>
</evidence>
<proteinExistence type="predicted"/>
<dbReference type="Gene3D" id="3.40.190.10">
    <property type="entry name" value="Periplasmic binding protein-like II"/>
    <property type="match status" value="2"/>
</dbReference>
<dbReference type="RefSeq" id="WP_094033865.1">
    <property type="nucleotide sequence ID" value="NZ_CP022540.1"/>
</dbReference>
<dbReference type="NCBIfam" id="TIGR02122">
    <property type="entry name" value="TRAP_TAXI"/>
    <property type="match status" value="1"/>
</dbReference>
<dbReference type="AlphaFoldDB" id="A0A222E0I4"/>
<dbReference type="OrthoDB" id="9776669at2"/>
<dbReference type="KEGG" id="aht:ANTHELSMS3_00936"/>
<dbReference type="PANTHER" id="PTHR42941:SF1">
    <property type="entry name" value="SLL1037 PROTEIN"/>
    <property type="match status" value="1"/>
</dbReference>
<dbReference type="Pfam" id="PF16868">
    <property type="entry name" value="NMT1_3"/>
    <property type="match status" value="1"/>
</dbReference>
<evidence type="ECO:0000313" key="2">
    <source>
        <dbReference type="EMBL" id="ASP19652.1"/>
    </source>
</evidence>
<dbReference type="PANTHER" id="PTHR42941">
    <property type="entry name" value="SLL1037 PROTEIN"/>
    <property type="match status" value="1"/>
</dbReference>
<organism evidence="2 3">
    <name type="scientific">Antarctobacter heliothermus</name>
    <dbReference type="NCBI Taxonomy" id="74033"/>
    <lineage>
        <taxon>Bacteria</taxon>
        <taxon>Pseudomonadati</taxon>
        <taxon>Pseudomonadota</taxon>
        <taxon>Alphaproteobacteria</taxon>
        <taxon>Rhodobacterales</taxon>
        <taxon>Roseobacteraceae</taxon>
        <taxon>Antarctobacter</taxon>
    </lineage>
</organism>
<keyword evidence="3" id="KW-1185">Reference proteome</keyword>
<feature type="chain" id="PRO_5012194711" evidence="1">
    <location>
        <begin position="24"/>
        <end position="308"/>
    </location>
</feature>
<keyword evidence="1" id="KW-0732">Signal</keyword>
<feature type="signal peptide" evidence="1">
    <location>
        <begin position="1"/>
        <end position="23"/>
    </location>
</feature>
<dbReference type="InterPro" id="IPR011852">
    <property type="entry name" value="TRAP_TAXI"/>
</dbReference>
<evidence type="ECO:0000313" key="3">
    <source>
        <dbReference type="Proteomes" id="UP000203589"/>
    </source>
</evidence>
<dbReference type="SUPFAM" id="SSF53850">
    <property type="entry name" value="Periplasmic binding protein-like II"/>
    <property type="match status" value="1"/>
</dbReference>
<dbReference type="EMBL" id="CP022540">
    <property type="protein sequence ID" value="ASP19652.1"/>
    <property type="molecule type" value="Genomic_DNA"/>
</dbReference>
<reference evidence="2 3" key="1">
    <citation type="submission" date="2017-07" db="EMBL/GenBank/DDBJ databases">
        <title>Genome Sequence of Antarctobacter heliothermus Strain SMS3 Isolated from a culture of the Diatom Skeletonema marinoi.</title>
        <authorList>
            <person name="Topel M."/>
            <person name="Pinder M.I.M."/>
            <person name="Johansson O.N."/>
            <person name="Kourtchenko O."/>
            <person name="Godhe A."/>
            <person name="Clarke A.K."/>
        </authorList>
    </citation>
    <scope>NUCLEOTIDE SEQUENCE [LARGE SCALE GENOMIC DNA]</scope>
    <source>
        <strain evidence="2 3">SMS3</strain>
    </source>
</reference>
<sequence>MRHFIKTLTAGAAFAAMSLAASAEEYRIGTASVGGAFFPVGQSISNLVNKYAGGGMTMVPIVTQGSVQNPRLVAMGEVELGITNANLAADAVAGRGAYDGNALDIKALGPLHPSVLHMVVADSSDIQSFADLKGKRIAVGPAGGGTMGFLNNMLPVYGLTLDDITPSFLSYGDGFSQLSDGNVDAALALSGYPAAAVMQAAASGKLRMITMDPDKLAQILEENPAYSTYDIAPDVYGMETTATVLGVTNMLIVPASMDVDVASAIVAAIYDHLDEFAAENANARQIDKARAASLSIELHEGAAAYFAQ</sequence>
<protein>
    <submittedName>
        <fullName evidence="2">Putative aliphatic sulfonates-binding protein</fullName>
    </submittedName>
</protein>
<dbReference type="Proteomes" id="UP000203589">
    <property type="component" value="Chromosome"/>
</dbReference>
<dbReference type="CDD" id="cd13520">
    <property type="entry name" value="PBP2_TAXI_TRAP"/>
    <property type="match status" value="1"/>
</dbReference>
<gene>
    <name evidence="2" type="primary">ssuA</name>
    <name evidence="2" type="ORF">ANTHELSMS3_00936</name>
</gene>
<accession>A0A222E0I4</accession>